<organism evidence="2 3">
    <name type="scientific">Sulfobacillus thermosulfidooxidans (strain DSM 9293 / VKM B-1269 / AT-1)</name>
    <dbReference type="NCBI Taxonomy" id="929705"/>
    <lineage>
        <taxon>Bacteria</taxon>
        <taxon>Bacillati</taxon>
        <taxon>Bacillota</taxon>
        <taxon>Clostridia</taxon>
        <taxon>Eubacteriales</taxon>
        <taxon>Clostridiales Family XVII. Incertae Sedis</taxon>
        <taxon>Sulfobacillus</taxon>
    </lineage>
</organism>
<dbReference type="EMBL" id="FWWY01000001">
    <property type="protein sequence ID" value="SMC04285.1"/>
    <property type="molecule type" value="Genomic_DNA"/>
</dbReference>
<accession>A0A1W1WDI8</accession>
<evidence type="ECO:0000313" key="3">
    <source>
        <dbReference type="Proteomes" id="UP000192660"/>
    </source>
</evidence>
<sequence length="58" mass="6597">MSDKKTPLQVVPPIETEQPVKLTRIVPKGSIRLVFWGLRIYIVVMLILVIIGFSRGLH</sequence>
<evidence type="ECO:0000256" key="1">
    <source>
        <dbReference type="SAM" id="Phobius"/>
    </source>
</evidence>
<proteinExistence type="predicted"/>
<keyword evidence="1" id="KW-1133">Transmembrane helix</keyword>
<feature type="transmembrane region" description="Helical" evidence="1">
    <location>
        <begin position="33"/>
        <end position="53"/>
    </location>
</feature>
<keyword evidence="1" id="KW-0472">Membrane</keyword>
<protein>
    <submittedName>
        <fullName evidence="2">Uncharacterized protein</fullName>
    </submittedName>
</protein>
<dbReference type="AlphaFoldDB" id="A0A1W1WDI8"/>
<gene>
    <name evidence="2" type="ORF">SAMN00768000_1562</name>
</gene>
<dbReference type="RefSeq" id="WP_020375576.1">
    <property type="nucleotide sequence ID" value="NZ_FWWY01000001.1"/>
</dbReference>
<evidence type="ECO:0000313" key="2">
    <source>
        <dbReference type="EMBL" id="SMC04285.1"/>
    </source>
</evidence>
<reference evidence="3" key="1">
    <citation type="submission" date="2017-04" db="EMBL/GenBank/DDBJ databases">
        <authorList>
            <person name="Varghese N."/>
            <person name="Submissions S."/>
        </authorList>
    </citation>
    <scope>NUCLEOTIDE SEQUENCE [LARGE SCALE GENOMIC DNA]</scope>
    <source>
        <strain evidence="3">DSM 9293</strain>
    </source>
</reference>
<dbReference type="Proteomes" id="UP000192660">
    <property type="component" value="Unassembled WGS sequence"/>
</dbReference>
<keyword evidence="3" id="KW-1185">Reference proteome</keyword>
<keyword evidence="1" id="KW-0812">Transmembrane</keyword>
<name>A0A1W1WDI8_SULTA</name>